<dbReference type="Proteomes" id="UP000618795">
    <property type="component" value="Unassembled WGS sequence"/>
</dbReference>
<accession>A0A918MF13</accession>
<feature type="transmembrane region" description="Helical" evidence="2">
    <location>
        <begin position="62"/>
        <end position="83"/>
    </location>
</feature>
<dbReference type="AlphaFoldDB" id="A0A918MF13"/>
<keyword evidence="2" id="KW-0472">Membrane</keyword>
<feature type="region of interest" description="Disordered" evidence="1">
    <location>
        <begin position="95"/>
        <end position="118"/>
    </location>
</feature>
<reference evidence="3" key="2">
    <citation type="submission" date="2020-09" db="EMBL/GenBank/DDBJ databases">
        <authorList>
            <person name="Sun Q."/>
            <person name="Ohkuma M."/>
        </authorList>
    </citation>
    <scope>NUCLEOTIDE SEQUENCE</scope>
    <source>
        <strain evidence="3">JCM 4369</strain>
    </source>
</reference>
<proteinExistence type="predicted"/>
<organism evidence="3 4">
    <name type="scientific">Streptomyces filipinensis</name>
    <dbReference type="NCBI Taxonomy" id="66887"/>
    <lineage>
        <taxon>Bacteria</taxon>
        <taxon>Bacillati</taxon>
        <taxon>Actinomycetota</taxon>
        <taxon>Actinomycetes</taxon>
        <taxon>Kitasatosporales</taxon>
        <taxon>Streptomycetaceae</taxon>
        <taxon>Streptomyces</taxon>
    </lineage>
</organism>
<dbReference type="EMBL" id="BMTD01000033">
    <property type="protein sequence ID" value="GGV28215.1"/>
    <property type="molecule type" value="Genomic_DNA"/>
</dbReference>
<protein>
    <submittedName>
        <fullName evidence="3">Uncharacterized protein</fullName>
    </submittedName>
</protein>
<feature type="transmembrane region" description="Helical" evidence="2">
    <location>
        <begin position="6"/>
        <end position="24"/>
    </location>
</feature>
<sequence>MGSSQSVMSVGACCFGIAIGYITYRTLVRAGRSAVSDLATVVTAVGGGAVTGMFDPQQGDVFGWYSIGLLVGLAVFFLLFFAMNGKAATAVFMGAPDADRPQRDEPPKTTGSDVRPRR</sequence>
<comment type="caution">
    <text evidence="3">The sequence shown here is derived from an EMBL/GenBank/DDBJ whole genome shotgun (WGS) entry which is preliminary data.</text>
</comment>
<evidence type="ECO:0000313" key="4">
    <source>
        <dbReference type="Proteomes" id="UP000618795"/>
    </source>
</evidence>
<evidence type="ECO:0000313" key="3">
    <source>
        <dbReference type="EMBL" id="GGV28215.1"/>
    </source>
</evidence>
<gene>
    <name evidence="3" type="ORF">GCM10010260_80800</name>
</gene>
<keyword evidence="2" id="KW-1133">Transmembrane helix</keyword>
<feature type="compositionally biased region" description="Basic and acidic residues" evidence="1">
    <location>
        <begin position="97"/>
        <end position="107"/>
    </location>
</feature>
<reference evidence="3" key="1">
    <citation type="journal article" date="2014" name="Int. J. Syst. Evol. Microbiol.">
        <title>Complete genome sequence of Corynebacterium casei LMG S-19264T (=DSM 44701T), isolated from a smear-ripened cheese.</title>
        <authorList>
            <consortium name="US DOE Joint Genome Institute (JGI-PGF)"/>
            <person name="Walter F."/>
            <person name="Albersmeier A."/>
            <person name="Kalinowski J."/>
            <person name="Ruckert C."/>
        </authorList>
    </citation>
    <scope>NUCLEOTIDE SEQUENCE</scope>
    <source>
        <strain evidence="3">JCM 4369</strain>
    </source>
</reference>
<evidence type="ECO:0000256" key="1">
    <source>
        <dbReference type="SAM" id="MobiDB-lite"/>
    </source>
</evidence>
<name>A0A918MF13_9ACTN</name>
<evidence type="ECO:0000256" key="2">
    <source>
        <dbReference type="SAM" id="Phobius"/>
    </source>
</evidence>
<keyword evidence="2" id="KW-0812">Transmembrane</keyword>
<keyword evidence="4" id="KW-1185">Reference proteome</keyword>